<dbReference type="GO" id="GO:0005886">
    <property type="term" value="C:plasma membrane"/>
    <property type="evidence" value="ECO:0007669"/>
    <property type="project" value="UniProtKB-SubCell"/>
</dbReference>
<feature type="transmembrane region" description="Helical" evidence="7">
    <location>
        <begin position="352"/>
        <end position="373"/>
    </location>
</feature>
<name>A0A6J6XAH0_9ZZZZ</name>
<keyword evidence="3 7" id="KW-0812">Transmembrane</keyword>
<gene>
    <name evidence="8" type="ORF">UFOPK3024_00167</name>
</gene>
<evidence type="ECO:0000256" key="3">
    <source>
        <dbReference type="ARBA" id="ARBA00022692"/>
    </source>
</evidence>
<feature type="transmembrane region" description="Helical" evidence="7">
    <location>
        <begin position="47"/>
        <end position="73"/>
    </location>
</feature>
<reference evidence="8" key="1">
    <citation type="submission" date="2020-05" db="EMBL/GenBank/DDBJ databases">
        <authorList>
            <person name="Chiriac C."/>
            <person name="Salcher M."/>
            <person name="Ghai R."/>
            <person name="Kavagutti S V."/>
        </authorList>
    </citation>
    <scope>NUCLEOTIDE SEQUENCE</scope>
</reference>
<dbReference type="AlphaFoldDB" id="A0A6J6XAH0"/>
<dbReference type="EMBL" id="CAFAAK010000017">
    <property type="protein sequence ID" value="CAB4793359.1"/>
    <property type="molecule type" value="Genomic_DNA"/>
</dbReference>
<evidence type="ECO:0000256" key="4">
    <source>
        <dbReference type="ARBA" id="ARBA00022989"/>
    </source>
</evidence>
<keyword evidence="2" id="KW-1003">Cell membrane</keyword>
<evidence type="ECO:0000256" key="2">
    <source>
        <dbReference type="ARBA" id="ARBA00022475"/>
    </source>
</evidence>
<feature type="transmembrane region" description="Helical" evidence="7">
    <location>
        <begin position="166"/>
        <end position="190"/>
    </location>
</feature>
<feature type="transmembrane region" description="Helical" evidence="7">
    <location>
        <begin position="385"/>
        <end position="407"/>
    </location>
</feature>
<dbReference type="Gene3D" id="1.20.1740.10">
    <property type="entry name" value="Amino acid/polyamine transporter I"/>
    <property type="match status" value="1"/>
</dbReference>
<keyword evidence="4 7" id="KW-1133">Transmembrane helix</keyword>
<dbReference type="Pfam" id="PF13520">
    <property type="entry name" value="AA_permease_2"/>
    <property type="match status" value="1"/>
</dbReference>
<dbReference type="InterPro" id="IPR050367">
    <property type="entry name" value="APC_superfamily"/>
</dbReference>
<feature type="transmembrane region" description="Helical" evidence="7">
    <location>
        <begin position="20"/>
        <end position="40"/>
    </location>
</feature>
<comment type="subcellular location">
    <subcellularLocation>
        <location evidence="1">Cell membrane</location>
        <topology evidence="1">Multi-pass membrane protein</topology>
    </subcellularLocation>
</comment>
<dbReference type="PANTHER" id="PTHR42770:SF7">
    <property type="entry name" value="MEMBRANE PROTEIN"/>
    <property type="match status" value="1"/>
</dbReference>
<sequence>MTTTPQEASDVGAKGLKSGALGLLSSVVIGVSSTAPGYALAATLGFVVALVGLQSPIIMILAFIPMFFIAYAYRELNRVAPDCGTTFTWATKAFGPKTGWMGGWGIIAADVIVMASLAQIAGSYFFLMFGAEDLANNRFWVTLVGCLWIVVLTWVCYRGIELSAKLQFAFLAIEIVILFIFSAVALFRVYSNNALDTSIKPTWSWFNPFAISSFDGSQSTIAAFSGALLLAVFIYWGWDSAVSVNEETKDPTSTPGRAAVMSTLILLGTYSIVTVATMSFAGLEAINGSDDVFSSVGSQVLGANFDKFLIFAILTSAAASTQTTILPTSRVALSMAAYEALPPKFAQTHKRYLTPTVATVAMGGVSIVFYVLLASISDNILGDAALSVGLLIAFYYGLTGFAAAWYFKNDRGTTIKDALVRVVLPFLGGVILLAAFVETLISNFNPDNSETTLTVLGVTMGGIFVISVGSLLLGVILMFVTQWRSPHFFTGETLNRDTEIVVLEGNRRDLLAPAMPDAPSMEQTVVPPMSVAELEKDEEEAREERDTL</sequence>
<feature type="transmembrane region" description="Helical" evidence="7">
    <location>
        <begin position="419"/>
        <end position="441"/>
    </location>
</feature>
<protein>
    <submittedName>
        <fullName evidence="8">Unannotated protein</fullName>
    </submittedName>
</protein>
<feature type="region of interest" description="Disordered" evidence="6">
    <location>
        <begin position="513"/>
        <end position="548"/>
    </location>
</feature>
<keyword evidence="5 7" id="KW-0472">Membrane</keyword>
<evidence type="ECO:0000256" key="1">
    <source>
        <dbReference type="ARBA" id="ARBA00004651"/>
    </source>
</evidence>
<dbReference type="InterPro" id="IPR002293">
    <property type="entry name" value="AA/rel_permease1"/>
</dbReference>
<organism evidence="8">
    <name type="scientific">freshwater metagenome</name>
    <dbReference type="NCBI Taxonomy" id="449393"/>
    <lineage>
        <taxon>unclassified sequences</taxon>
        <taxon>metagenomes</taxon>
        <taxon>ecological metagenomes</taxon>
    </lineage>
</organism>
<proteinExistence type="predicted"/>
<evidence type="ECO:0000256" key="5">
    <source>
        <dbReference type="ARBA" id="ARBA00023136"/>
    </source>
</evidence>
<dbReference type="PIRSF" id="PIRSF006060">
    <property type="entry name" value="AA_transporter"/>
    <property type="match status" value="1"/>
</dbReference>
<evidence type="ECO:0000313" key="8">
    <source>
        <dbReference type="EMBL" id="CAB4793359.1"/>
    </source>
</evidence>
<accession>A0A6J6XAH0</accession>
<evidence type="ECO:0000256" key="6">
    <source>
        <dbReference type="SAM" id="MobiDB-lite"/>
    </source>
</evidence>
<dbReference type="GO" id="GO:0022857">
    <property type="term" value="F:transmembrane transporter activity"/>
    <property type="evidence" value="ECO:0007669"/>
    <property type="project" value="InterPro"/>
</dbReference>
<feature type="transmembrane region" description="Helical" evidence="7">
    <location>
        <begin position="104"/>
        <end position="127"/>
    </location>
</feature>
<evidence type="ECO:0000256" key="7">
    <source>
        <dbReference type="SAM" id="Phobius"/>
    </source>
</evidence>
<feature type="transmembrane region" description="Helical" evidence="7">
    <location>
        <begin position="453"/>
        <end position="480"/>
    </location>
</feature>
<dbReference type="PANTHER" id="PTHR42770">
    <property type="entry name" value="AMINO ACID TRANSPORTER-RELATED"/>
    <property type="match status" value="1"/>
</dbReference>
<feature type="transmembrane region" description="Helical" evidence="7">
    <location>
        <begin position="139"/>
        <end position="160"/>
    </location>
</feature>
<feature type="transmembrane region" description="Helical" evidence="7">
    <location>
        <begin position="221"/>
        <end position="238"/>
    </location>
</feature>
<feature type="transmembrane region" description="Helical" evidence="7">
    <location>
        <begin position="258"/>
        <end position="283"/>
    </location>
</feature>